<dbReference type="Gene3D" id="3.30.70.1290">
    <property type="entry name" value="Transposase IS200-like"/>
    <property type="match status" value="1"/>
</dbReference>
<dbReference type="NCBIfam" id="NF047646">
    <property type="entry name" value="REP_Tyr_transpos"/>
    <property type="match status" value="1"/>
</dbReference>
<dbReference type="InterPro" id="IPR036515">
    <property type="entry name" value="Transposase_17_sf"/>
</dbReference>
<dbReference type="GO" id="GO:0004803">
    <property type="term" value="F:transposase activity"/>
    <property type="evidence" value="ECO:0007669"/>
    <property type="project" value="InterPro"/>
</dbReference>
<dbReference type="Proteomes" id="UP000011866">
    <property type="component" value="Chromosome"/>
</dbReference>
<dbReference type="PANTHER" id="PTHR36966:SF1">
    <property type="entry name" value="REP-ASSOCIATED TYROSINE TRANSPOSASE"/>
    <property type="match status" value="1"/>
</dbReference>
<dbReference type="GO" id="GO:0043565">
    <property type="term" value="F:sequence-specific DNA binding"/>
    <property type="evidence" value="ECO:0007669"/>
    <property type="project" value="TreeGrafter"/>
</dbReference>
<sequence length="150" mass="17126">MLKGHSNLRKGRFSESGRIYLVTATTNDRTPIFSDPKYAIPTCRFFTKPTSLLGNSLLSWVLMPDHIHWLIELGENGDLSKTIQLLKSGSARIIRERGFGNKVWAPAFHDRAIRKDEDLKQAARYIVANPLRAGLVKRLGDYPYWDAVWL</sequence>
<dbReference type="SMART" id="SM01321">
    <property type="entry name" value="Y1_Tnp"/>
    <property type="match status" value="1"/>
</dbReference>
<gene>
    <name evidence="2" type="ORF">TOL_2586</name>
</gene>
<dbReference type="InterPro" id="IPR002686">
    <property type="entry name" value="Transposase_17"/>
</dbReference>
<dbReference type="PANTHER" id="PTHR36966">
    <property type="entry name" value="REP-ASSOCIATED TYROSINE TRANSPOSASE"/>
    <property type="match status" value="1"/>
</dbReference>
<accession>M5E697</accession>
<dbReference type="KEGG" id="tol:TOL_2586"/>
<proteinExistence type="predicted"/>
<dbReference type="Pfam" id="PF01797">
    <property type="entry name" value="Y1_Tnp"/>
    <property type="match status" value="1"/>
</dbReference>
<dbReference type="InterPro" id="IPR052715">
    <property type="entry name" value="RAYT_transposase"/>
</dbReference>
<evidence type="ECO:0000313" key="2">
    <source>
        <dbReference type="EMBL" id="CCU72985.1"/>
    </source>
</evidence>
<dbReference type="eggNOG" id="COG1943">
    <property type="taxonomic scope" value="Bacteria"/>
</dbReference>
<dbReference type="AlphaFoldDB" id="M5E697"/>
<dbReference type="GeneID" id="79177359"/>
<feature type="domain" description="Transposase IS200-like" evidence="1">
    <location>
        <begin position="15"/>
        <end position="129"/>
    </location>
</feature>
<reference evidence="2 3" key="1">
    <citation type="journal article" date="2013" name="Genome Announc.">
        <title>Genome Sequence of Thalassolituus oleivorans MIL-1 (DSM 14913T).</title>
        <authorList>
            <person name="Golyshin P.N."/>
            <person name="Werner J."/>
            <person name="Chernikova T.N."/>
            <person name="Tran H."/>
            <person name="Ferrer M."/>
            <person name="Yakimov M.M."/>
            <person name="Teeling H."/>
            <person name="Golyshina O.V."/>
        </authorList>
    </citation>
    <scope>NUCLEOTIDE SEQUENCE [LARGE SCALE GENOMIC DNA]</scope>
    <source>
        <strain evidence="2 3">MIL-1</strain>
    </source>
</reference>
<protein>
    <recommendedName>
        <fullName evidence="1">Transposase IS200-like domain-containing protein</fullName>
    </recommendedName>
</protein>
<dbReference type="EMBL" id="HF680312">
    <property type="protein sequence ID" value="CCU72985.1"/>
    <property type="molecule type" value="Genomic_DNA"/>
</dbReference>
<dbReference type="RefSeq" id="WP_015487701.1">
    <property type="nucleotide sequence ID" value="NC_020888.1"/>
</dbReference>
<name>M5E697_9GAMM</name>
<evidence type="ECO:0000313" key="3">
    <source>
        <dbReference type="Proteomes" id="UP000011866"/>
    </source>
</evidence>
<keyword evidence="3" id="KW-1185">Reference proteome</keyword>
<dbReference type="SUPFAM" id="SSF143422">
    <property type="entry name" value="Transposase IS200-like"/>
    <property type="match status" value="1"/>
</dbReference>
<dbReference type="HOGENOM" id="CLU_068226_2_1_6"/>
<organism evidence="2 3">
    <name type="scientific">Thalassolituus oleivorans MIL-1</name>
    <dbReference type="NCBI Taxonomy" id="1298593"/>
    <lineage>
        <taxon>Bacteria</taxon>
        <taxon>Pseudomonadati</taxon>
        <taxon>Pseudomonadota</taxon>
        <taxon>Gammaproteobacteria</taxon>
        <taxon>Oceanospirillales</taxon>
        <taxon>Oceanospirillaceae</taxon>
        <taxon>Thalassolituus</taxon>
    </lineage>
</organism>
<dbReference type="PATRIC" id="fig|1298593.3.peg.2491"/>
<dbReference type="GO" id="GO:0006313">
    <property type="term" value="P:DNA transposition"/>
    <property type="evidence" value="ECO:0007669"/>
    <property type="project" value="InterPro"/>
</dbReference>
<evidence type="ECO:0000259" key="1">
    <source>
        <dbReference type="SMART" id="SM01321"/>
    </source>
</evidence>